<dbReference type="Proteomes" id="UP000037460">
    <property type="component" value="Unassembled WGS sequence"/>
</dbReference>
<feature type="coiled-coil region" evidence="1">
    <location>
        <begin position="117"/>
        <end position="177"/>
    </location>
</feature>
<gene>
    <name evidence="2" type="ORF">Ctob_012740</name>
</gene>
<name>A0A0M0KAV5_9EUKA</name>
<dbReference type="AlphaFoldDB" id="A0A0M0KAV5"/>
<reference evidence="3" key="1">
    <citation type="journal article" date="2015" name="PLoS Genet.">
        <title>Genome Sequence and Transcriptome Analyses of Chrysochromulina tobin: Metabolic Tools for Enhanced Algal Fitness in the Prominent Order Prymnesiales (Haptophyceae).</title>
        <authorList>
            <person name="Hovde B.T."/>
            <person name="Deodato C.R."/>
            <person name="Hunsperger H.M."/>
            <person name="Ryken S.A."/>
            <person name="Yost W."/>
            <person name="Jha R.K."/>
            <person name="Patterson J."/>
            <person name="Monnat R.J. Jr."/>
            <person name="Barlow S.B."/>
            <person name="Starkenburg S.R."/>
            <person name="Cattolico R.A."/>
        </authorList>
    </citation>
    <scope>NUCLEOTIDE SEQUENCE</scope>
    <source>
        <strain evidence="3">CCMP291</strain>
    </source>
</reference>
<organism evidence="2 3">
    <name type="scientific">Chrysochromulina tobinii</name>
    <dbReference type="NCBI Taxonomy" id="1460289"/>
    <lineage>
        <taxon>Eukaryota</taxon>
        <taxon>Haptista</taxon>
        <taxon>Haptophyta</taxon>
        <taxon>Prymnesiophyceae</taxon>
        <taxon>Prymnesiales</taxon>
        <taxon>Chrysochromulinaceae</taxon>
        <taxon>Chrysochromulina</taxon>
    </lineage>
</organism>
<proteinExistence type="predicted"/>
<dbReference type="EMBL" id="JWZX01000766">
    <property type="protein sequence ID" value="KOO35742.1"/>
    <property type="molecule type" value="Genomic_DNA"/>
</dbReference>
<sequence>MKTASYMPAPVSKRVSPSPVGSGISFRKLPPASHESIMASCDHWLSKAQGNYEAPSARWLFMLAHEVKALLEPLRKEHAATCARLRHLESVLLQWTEVFDPASGSGLASPAALASQLKSQQSTNAQLREALQKAHEVTAAGERRCLELLRQHHEAHAQERERERDRHAAELERLHQLHAAQLRVLSARAEA</sequence>
<protein>
    <submittedName>
        <fullName evidence="2">Uncharacterized protein</fullName>
    </submittedName>
</protein>
<evidence type="ECO:0000313" key="2">
    <source>
        <dbReference type="EMBL" id="KOO35742.1"/>
    </source>
</evidence>
<accession>A0A0M0KAV5</accession>
<evidence type="ECO:0000256" key="1">
    <source>
        <dbReference type="SAM" id="Coils"/>
    </source>
</evidence>
<keyword evidence="3" id="KW-1185">Reference proteome</keyword>
<evidence type="ECO:0000313" key="3">
    <source>
        <dbReference type="Proteomes" id="UP000037460"/>
    </source>
</evidence>
<keyword evidence="1" id="KW-0175">Coiled coil</keyword>
<comment type="caution">
    <text evidence="2">The sequence shown here is derived from an EMBL/GenBank/DDBJ whole genome shotgun (WGS) entry which is preliminary data.</text>
</comment>